<keyword evidence="1" id="KW-0175">Coiled coil</keyword>
<sequence length="307" mass="35764">MTKQKNDKYSSLAKDDSEYFSETDLDSSTLTDNDQIIFSDLKKLVDEISNASLRKKVINIYKLIIYNTEDKQREINKYNEDSKTLGLRIAELESEVTAFKRTKENDSTNINNLIQEGEEQINELNQTIQIQLLEMQKLQNIIDILKSKNEDQEDQIQTLIEENQGLSLTVTTMKNAFNEIKRKSYTDKNFYSTTMLGNNSFDLSIMELNQSNSSNTAKNLQEEIDDTIKNDETNNVLESNKKTVLNMHEIQVDRNKNTKEQSKEDNITNDYNDYIRQQFIKLEEKINKNENKIKTIEEMMANKQDSG</sequence>
<evidence type="ECO:0000313" key="2">
    <source>
        <dbReference type="Proteomes" id="UP000079169"/>
    </source>
</evidence>
<feature type="coiled-coil region" evidence="1">
    <location>
        <begin position="75"/>
        <end position="169"/>
    </location>
</feature>
<evidence type="ECO:0000313" key="3">
    <source>
        <dbReference type="RefSeq" id="XP_008483722.1"/>
    </source>
</evidence>
<keyword evidence="2" id="KW-1185">Reference proteome</keyword>
<dbReference type="GeneID" id="103520411"/>
<dbReference type="RefSeq" id="XP_008483722.1">
    <property type="nucleotide sequence ID" value="XM_008485500.3"/>
</dbReference>
<evidence type="ECO:0000256" key="1">
    <source>
        <dbReference type="SAM" id="Coils"/>
    </source>
</evidence>
<gene>
    <name evidence="3" type="primary">LOC103520411</name>
</gene>
<proteinExistence type="predicted"/>
<protein>
    <submittedName>
        <fullName evidence="3">Uncharacterized protein LOC103520411</fullName>
    </submittedName>
</protein>
<dbReference type="KEGG" id="dci:103520411"/>
<reference evidence="3" key="1">
    <citation type="submission" date="2025-08" db="UniProtKB">
        <authorList>
            <consortium name="RefSeq"/>
        </authorList>
    </citation>
    <scope>IDENTIFICATION</scope>
</reference>
<organism evidence="2 3">
    <name type="scientific">Diaphorina citri</name>
    <name type="common">Asian citrus psyllid</name>
    <dbReference type="NCBI Taxonomy" id="121845"/>
    <lineage>
        <taxon>Eukaryota</taxon>
        <taxon>Metazoa</taxon>
        <taxon>Ecdysozoa</taxon>
        <taxon>Arthropoda</taxon>
        <taxon>Hexapoda</taxon>
        <taxon>Insecta</taxon>
        <taxon>Pterygota</taxon>
        <taxon>Neoptera</taxon>
        <taxon>Paraneoptera</taxon>
        <taxon>Hemiptera</taxon>
        <taxon>Sternorrhyncha</taxon>
        <taxon>Psylloidea</taxon>
        <taxon>Psyllidae</taxon>
        <taxon>Diaphorininae</taxon>
        <taxon>Diaphorina</taxon>
    </lineage>
</organism>
<name>A0A1S3DKF9_DIACI</name>
<feature type="coiled-coil region" evidence="1">
    <location>
        <begin position="279"/>
        <end position="306"/>
    </location>
</feature>
<dbReference type="Proteomes" id="UP000079169">
    <property type="component" value="Unplaced"/>
</dbReference>
<dbReference type="PaxDb" id="121845-A0A1S3DKF9"/>
<accession>A0A1S3DKF9</accession>
<dbReference type="AlphaFoldDB" id="A0A1S3DKF9"/>